<evidence type="ECO:0000313" key="13">
    <source>
        <dbReference type="Proteomes" id="UP001295794"/>
    </source>
</evidence>
<name>A0AAD2H0Y7_9AGAR</name>
<evidence type="ECO:0000256" key="10">
    <source>
        <dbReference type="RuleBase" id="RU000461"/>
    </source>
</evidence>
<feature type="chain" id="PRO_5042243603" description="Cytochrome P450" evidence="11">
    <location>
        <begin position="24"/>
        <end position="502"/>
    </location>
</feature>
<comment type="caution">
    <text evidence="12">The sequence shown here is derived from an EMBL/GenBank/DDBJ whole genome shotgun (WGS) entry which is preliminary data.</text>
</comment>
<gene>
    <name evidence="12" type="ORF">MYCIT1_LOCUS8595</name>
</gene>
<comment type="cofactor">
    <cofactor evidence="1 9">
        <name>heme</name>
        <dbReference type="ChEBI" id="CHEBI:30413"/>
    </cofactor>
</comment>
<accession>A0AAD2H0Y7</accession>
<proteinExistence type="inferred from homology"/>
<keyword evidence="5 9" id="KW-0479">Metal-binding</keyword>
<dbReference type="Gene3D" id="1.10.630.10">
    <property type="entry name" value="Cytochrome P450"/>
    <property type="match status" value="1"/>
</dbReference>
<evidence type="ECO:0000256" key="6">
    <source>
        <dbReference type="ARBA" id="ARBA00023002"/>
    </source>
</evidence>
<dbReference type="GO" id="GO:0005506">
    <property type="term" value="F:iron ion binding"/>
    <property type="evidence" value="ECO:0007669"/>
    <property type="project" value="InterPro"/>
</dbReference>
<dbReference type="AlphaFoldDB" id="A0AAD2H0Y7"/>
<evidence type="ECO:0000313" key="12">
    <source>
        <dbReference type="EMBL" id="CAK5266685.1"/>
    </source>
</evidence>
<reference evidence="12" key="1">
    <citation type="submission" date="2023-11" db="EMBL/GenBank/DDBJ databases">
        <authorList>
            <person name="De Vega J J."/>
            <person name="De Vega J J."/>
        </authorList>
    </citation>
    <scope>NUCLEOTIDE SEQUENCE</scope>
</reference>
<dbReference type="PANTHER" id="PTHR46300:SF7">
    <property type="entry name" value="P450, PUTATIVE (EUROFUNG)-RELATED"/>
    <property type="match status" value="1"/>
</dbReference>
<evidence type="ECO:0000256" key="7">
    <source>
        <dbReference type="ARBA" id="ARBA00023004"/>
    </source>
</evidence>
<evidence type="ECO:0000256" key="8">
    <source>
        <dbReference type="ARBA" id="ARBA00023033"/>
    </source>
</evidence>
<dbReference type="InterPro" id="IPR002401">
    <property type="entry name" value="Cyt_P450_E_grp-I"/>
</dbReference>
<dbReference type="PRINTS" id="PR00385">
    <property type="entry name" value="P450"/>
</dbReference>
<dbReference type="GO" id="GO:0020037">
    <property type="term" value="F:heme binding"/>
    <property type="evidence" value="ECO:0007669"/>
    <property type="project" value="InterPro"/>
</dbReference>
<evidence type="ECO:0000256" key="5">
    <source>
        <dbReference type="ARBA" id="ARBA00022723"/>
    </source>
</evidence>
<keyword evidence="4 9" id="KW-0349">Heme</keyword>
<dbReference type="InterPro" id="IPR017972">
    <property type="entry name" value="Cyt_P450_CS"/>
</dbReference>
<evidence type="ECO:0000256" key="2">
    <source>
        <dbReference type="ARBA" id="ARBA00005179"/>
    </source>
</evidence>
<dbReference type="CDD" id="cd11065">
    <property type="entry name" value="CYP64-like"/>
    <property type="match status" value="1"/>
</dbReference>
<sequence length="502" mass="56646">MTAISLALIFVVVLYTLWTRARGRSETKALPPGPKKLLIIGNLLEIPSTRPWVMFAKWARDYGSGVIHISAPGTSIIVLSSLEAMRDLLEKRGSRYSDRGPMPMMKDLIGWDFSFGFLDYDDEWRRQRKLLHRDFSLASVQKLRPQLRDAARELIRDLSNDPQAEVMSLMGLFTARTIIRTLYGLEVPHLNHAYIKNAVDAIQAASAAAVPGAFLVDTFPILRFVPGWFPGGGFQKKAKRWRKSIEALQDLPFREVERRVQNNTAQPCFVQRQLADCKTAEQIQSLKAAAASMYATGADTTISPLGTFVLAMMEHPDIQRHAQDQIDRVVGRGRLPDFEDRARLPYVDAILKELFRWRPSGPIGIPHYISVDDEYRGYHIPAGSKVIANVWGLLQNEDLFPDPHDFRPERFLVNGVLREDIVVDPAAIIFGFGRRLCPGQAFALDSLWITIATLLAAMHIEKPRDESGNIVEPSHEYFYGVVTIPLPFKSSITPRFSQNNVK</sequence>
<feature type="signal peptide" evidence="11">
    <location>
        <begin position="1"/>
        <end position="23"/>
    </location>
</feature>
<dbReference type="PROSITE" id="PS00086">
    <property type="entry name" value="CYTOCHROME_P450"/>
    <property type="match status" value="1"/>
</dbReference>
<evidence type="ECO:0000256" key="4">
    <source>
        <dbReference type="ARBA" id="ARBA00022617"/>
    </source>
</evidence>
<dbReference type="Pfam" id="PF00067">
    <property type="entry name" value="p450"/>
    <property type="match status" value="1"/>
</dbReference>
<dbReference type="InterPro" id="IPR036396">
    <property type="entry name" value="Cyt_P450_sf"/>
</dbReference>
<dbReference type="InterPro" id="IPR001128">
    <property type="entry name" value="Cyt_P450"/>
</dbReference>
<keyword evidence="8 10" id="KW-0503">Monooxygenase</keyword>
<dbReference type="PANTHER" id="PTHR46300">
    <property type="entry name" value="P450, PUTATIVE (EUROFUNG)-RELATED-RELATED"/>
    <property type="match status" value="1"/>
</dbReference>
<keyword evidence="11" id="KW-0732">Signal</keyword>
<keyword evidence="7 9" id="KW-0408">Iron</keyword>
<organism evidence="12 13">
    <name type="scientific">Mycena citricolor</name>
    <dbReference type="NCBI Taxonomy" id="2018698"/>
    <lineage>
        <taxon>Eukaryota</taxon>
        <taxon>Fungi</taxon>
        <taxon>Dikarya</taxon>
        <taxon>Basidiomycota</taxon>
        <taxon>Agaricomycotina</taxon>
        <taxon>Agaricomycetes</taxon>
        <taxon>Agaricomycetidae</taxon>
        <taxon>Agaricales</taxon>
        <taxon>Marasmiineae</taxon>
        <taxon>Mycenaceae</taxon>
        <taxon>Mycena</taxon>
    </lineage>
</organism>
<keyword evidence="6 10" id="KW-0560">Oxidoreductase</keyword>
<evidence type="ECO:0008006" key="14">
    <source>
        <dbReference type="Google" id="ProtNLM"/>
    </source>
</evidence>
<dbReference type="Proteomes" id="UP001295794">
    <property type="component" value="Unassembled WGS sequence"/>
</dbReference>
<comment type="pathway">
    <text evidence="2">Secondary metabolite biosynthesis.</text>
</comment>
<keyword evidence="13" id="KW-1185">Reference proteome</keyword>
<protein>
    <recommendedName>
        <fullName evidence="14">Cytochrome P450</fullName>
    </recommendedName>
</protein>
<feature type="binding site" description="axial binding residue" evidence="9">
    <location>
        <position position="437"/>
    </location>
    <ligand>
        <name>heme</name>
        <dbReference type="ChEBI" id="CHEBI:30413"/>
    </ligand>
    <ligandPart>
        <name>Fe</name>
        <dbReference type="ChEBI" id="CHEBI:18248"/>
    </ligandPart>
</feature>
<dbReference type="GO" id="GO:0016705">
    <property type="term" value="F:oxidoreductase activity, acting on paired donors, with incorporation or reduction of molecular oxygen"/>
    <property type="evidence" value="ECO:0007669"/>
    <property type="project" value="InterPro"/>
</dbReference>
<evidence type="ECO:0000256" key="3">
    <source>
        <dbReference type="ARBA" id="ARBA00010617"/>
    </source>
</evidence>
<dbReference type="InterPro" id="IPR050364">
    <property type="entry name" value="Cytochrome_P450_fung"/>
</dbReference>
<dbReference type="PRINTS" id="PR00463">
    <property type="entry name" value="EP450I"/>
</dbReference>
<evidence type="ECO:0000256" key="1">
    <source>
        <dbReference type="ARBA" id="ARBA00001971"/>
    </source>
</evidence>
<dbReference type="SUPFAM" id="SSF48264">
    <property type="entry name" value="Cytochrome P450"/>
    <property type="match status" value="1"/>
</dbReference>
<dbReference type="GO" id="GO:0004497">
    <property type="term" value="F:monooxygenase activity"/>
    <property type="evidence" value="ECO:0007669"/>
    <property type="project" value="UniProtKB-KW"/>
</dbReference>
<evidence type="ECO:0000256" key="11">
    <source>
        <dbReference type="SAM" id="SignalP"/>
    </source>
</evidence>
<dbReference type="EMBL" id="CAVNYO010000110">
    <property type="protein sequence ID" value="CAK5266685.1"/>
    <property type="molecule type" value="Genomic_DNA"/>
</dbReference>
<comment type="similarity">
    <text evidence="3 10">Belongs to the cytochrome P450 family.</text>
</comment>
<evidence type="ECO:0000256" key="9">
    <source>
        <dbReference type="PIRSR" id="PIRSR602401-1"/>
    </source>
</evidence>